<evidence type="ECO:0000256" key="1">
    <source>
        <dbReference type="SAM" id="MobiDB-lite"/>
    </source>
</evidence>
<reference evidence="3" key="1">
    <citation type="journal article" date="2021" name="Nat. Commun.">
        <title>Genetic determinants of endophytism in the Arabidopsis root mycobiome.</title>
        <authorList>
            <person name="Mesny F."/>
            <person name="Miyauchi S."/>
            <person name="Thiergart T."/>
            <person name="Pickel B."/>
            <person name="Atanasova L."/>
            <person name="Karlsson M."/>
            <person name="Huettel B."/>
            <person name="Barry K.W."/>
            <person name="Haridas S."/>
            <person name="Chen C."/>
            <person name="Bauer D."/>
            <person name="Andreopoulos W."/>
            <person name="Pangilinan J."/>
            <person name="LaButti K."/>
            <person name="Riley R."/>
            <person name="Lipzen A."/>
            <person name="Clum A."/>
            <person name="Drula E."/>
            <person name="Henrissat B."/>
            <person name="Kohler A."/>
            <person name="Grigoriev I.V."/>
            <person name="Martin F.M."/>
            <person name="Hacquard S."/>
        </authorList>
    </citation>
    <scope>NUCLEOTIDE SEQUENCE</scope>
    <source>
        <strain evidence="3">MPI-CAGE-AT-0016</strain>
    </source>
</reference>
<dbReference type="EMBL" id="JAGPXD010000003">
    <property type="protein sequence ID" value="KAH7363010.1"/>
    <property type="molecule type" value="Genomic_DNA"/>
</dbReference>
<keyword evidence="2" id="KW-0472">Membrane</keyword>
<sequence length="141" mass="15862">MGKAASLKPLIIPAVISLLLFLISTYILIPIWRRARDRYSQYIPVDTIANNTFSASQRISNHIARYMANPPWRRSEGDVAGGDPMDDGLSDDGEELAHVTPGARRALHRDAPDATSRLSRDLEEGFRDDSDDEDDGRRQRR</sequence>
<keyword evidence="2" id="KW-1133">Transmembrane helix</keyword>
<evidence type="ECO:0000256" key="2">
    <source>
        <dbReference type="SAM" id="Phobius"/>
    </source>
</evidence>
<dbReference type="OrthoDB" id="5427070at2759"/>
<gene>
    <name evidence="3" type="ORF">B0T11DRAFT_298339</name>
</gene>
<feature type="transmembrane region" description="Helical" evidence="2">
    <location>
        <begin position="12"/>
        <end position="32"/>
    </location>
</feature>
<dbReference type="Proteomes" id="UP000813385">
    <property type="component" value="Unassembled WGS sequence"/>
</dbReference>
<feature type="region of interest" description="Disordered" evidence="1">
    <location>
        <begin position="72"/>
        <end position="141"/>
    </location>
</feature>
<evidence type="ECO:0000313" key="4">
    <source>
        <dbReference type="Proteomes" id="UP000813385"/>
    </source>
</evidence>
<name>A0A8K0TIA1_9PEZI</name>
<keyword evidence="4" id="KW-1185">Reference proteome</keyword>
<protein>
    <submittedName>
        <fullName evidence="3">Uncharacterized protein</fullName>
    </submittedName>
</protein>
<feature type="compositionally biased region" description="Acidic residues" evidence="1">
    <location>
        <begin position="84"/>
        <end position="94"/>
    </location>
</feature>
<evidence type="ECO:0000313" key="3">
    <source>
        <dbReference type="EMBL" id="KAH7363010.1"/>
    </source>
</evidence>
<comment type="caution">
    <text evidence="3">The sequence shown here is derived from an EMBL/GenBank/DDBJ whole genome shotgun (WGS) entry which is preliminary data.</text>
</comment>
<accession>A0A8K0TIA1</accession>
<organism evidence="3 4">
    <name type="scientific">Plectosphaerella cucumerina</name>
    <dbReference type="NCBI Taxonomy" id="40658"/>
    <lineage>
        <taxon>Eukaryota</taxon>
        <taxon>Fungi</taxon>
        <taxon>Dikarya</taxon>
        <taxon>Ascomycota</taxon>
        <taxon>Pezizomycotina</taxon>
        <taxon>Sordariomycetes</taxon>
        <taxon>Hypocreomycetidae</taxon>
        <taxon>Glomerellales</taxon>
        <taxon>Plectosphaerellaceae</taxon>
        <taxon>Plectosphaerella</taxon>
    </lineage>
</organism>
<feature type="compositionally biased region" description="Basic and acidic residues" evidence="1">
    <location>
        <begin position="108"/>
        <end position="128"/>
    </location>
</feature>
<dbReference type="AlphaFoldDB" id="A0A8K0TIA1"/>
<keyword evidence="2" id="KW-0812">Transmembrane</keyword>
<proteinExistence type="predicted"/>